<feature type="region of interest" description="Disordered" evidence="1">
    <location>
        <begin position="341"/>
        <end position="362"/>
    </location>
</feature>
<evidence type="ECO:0000313" key="2">
    <source>
        <dbReference type="EMBL" id="MBJ3775338.1"/>
    </source>
</evidence>
<dbReference type="RefSeq" id="WP_198881259.1">
    <property type="nucleotide sequence ID" value="NZ_JAEKJA010000003.1"/>
</dbReference>
<dbReference type="AlphaFoldDB" id="A0A934IF18"/>
<evidence type="ECO:0000256" key="1">
    <source>
        <dbReference type="SAM" id="MobiDB-lite"/>
    </source>
</evidence>
<reference evidence="2" key="1">
    <citation type="submission" date="2020-12" db="EMBL/GenBank/DDBJ databases">
        <title>Bacterial taxonomy.</title>
        <authorList>
            <person name="Pan X."/>
        </authorList>
    </citation>
    <scope>NUCLEOTIDE SEQUENCE</scope>
    <source>
        <strain evidence="2">B2012</strain>
    </source>
</reference>
<dbReference type="PANTHER" id="PTHR48228:SF5">
    <property type="entry name" value="ALPHA-METHYLACYL-COA RACEMASE"/>
    <property type="match status" value="1"/>
</dbReference>
<dbReference type="InterPro" id="IPR050509">
    <property type="entry name" value="CoA-transferase_III"/>
</dbReference>
<dbReference type="SUPFAM" id="SSF89796">
    <property type="entry name" value="CoA-transferase family III (CaiB/BaiF)"/>
    <property type="match status" value="1"/>
</dbReference>
<evidence type="ECO:0000313" key="3">
    <source>
        <dbReference type="Proteomes" id="UP000609531"/>
    </source>
</evidence>
<dbReference type="InterPro" id="IPR023606">
    <property type="entry name" value="CoA-Trfase_III_dom_1_sf"/>
</dbReference>
<proteinExistence type="predicted"/>
<dbReference type="Gene3D" id="3.40.50.10540">
    <property type="entry name" value="Crotonobetainyl-coa:carnitine coa-transferase, domain 1"/>
    <property type="match status" value="1"/>
</dbReference>
<protein>
    <submittedName>
        <fullName evidence="2">CoA transferase</fullName>
    </submittedName>
</protein>
<accession>A0A934IF18</accession>
<dbReference type="Pfam" id="PF02515">
    <property type="entry name" value="CoA_transf_3"/>
    <property type="match status" value="1"/>
</dbReference>
<dbReference type="InterPro" id="IPR003673">
    <property type="entry name" value="CoA-Trfase_fam_III"/>
</dbReference>
<dbReference type="Proteomes" id="UP000609531">
    <property type="component" value="Unassembled WGS sequence"/>
</dbReference>
<gene>
    <name evidence="2" type="ORF">JCR33_06550</name>
</gene>
<dbReference type="InterPro" id="IPR044855">
    <property type="entry name" value="CoA-Trfase_III_dom3_sf"/>
</dbReference>
<name>A0A934IF18_9HYPH</name>
<keyword evidence="2" id="KW-0808">Transferase</keyword>
<dbReference type="Gene3D" id="3.30.1540.10">
    <property type="entry name" value="formyl-coa transferase, domain 3"/>
    <property type="match status" value="1"/>
</dbReference>
<organism evidence="2 3">
    <name type="scientific">Acuticoccus mangrovi</name>
    <dbReference type="NCBI Taxonomy" id="2796142"/>
    <lineage>
        <taxon>Bacteria</taxon>
        <taxon>Pseudomonadati</taxon>
        <taxon>Pseudomonadota</taxon>
        <taxon>Alphaproteobacteria</taxon>
        <taxon>Hyphomicrobiales</taxon>
        <taxon>Amorphaceae</taxon>
        <taxon>Acuticoccus</taxon>
    </lineage>
</organism>
<dbReference type="PANTHER" id="PTHR48228">
    <property type="entry name" value="SUCCINYL-COA--D-CITRAMALATE COA-TRANSFERASE"/>
    <property type="match status" value="1"/>
</dbReference>
<sequence length="384" mass="40354">MEGGSGPLQGIRIVEIGAIGPGPFCAMLLADMGADVLRLDRTAASGLGVPKEPRFDVTRRGRPSAAVDLKHPDGVALAKSLIAQADGLIEGFRPGVMERLGLGPDDCAAINPRLVYGRMTGWGQDGPLAHEVGHDINYLAISGALGLIGRKGRPPAIPLNLVADYGGGALYLALGLLAALIEAQRSGRGQVVDAAILDGVTSLLANTYGYHANGRWTAALEENVVDGGAPFYNVYETRDGRHVAIGAIEAKFYAELLDVMALDPAALPDQFDRAAWPAMCERFAAVFKTRTRAEWDAAMAGRDACYAPVLSLDEAMAHPQIAARHAIVDIDGVPHAAPAPRFSRTPARIRGGARPEGADTRSGLAAWGVSEREIARLHAAGAIK</sequence>
<keyword evidence="3" id="KW-1185">Reference proteome</keyword>
<dbReference type="EMBL" id="JAEKJA010000003">
    <property type="protein sequence ID" value="MBJ3775338.1"/>
    <property type="molecule type" value="Genomic_DNA"/>
</dbReference>
<comment type="caution">
    <text evidence="2">The sequence shown here is derived from an EMBL/GenBank/DDBJ whole genome shotgun (WGS) entry which is preliminary data.</text>
</comment>
<dbReference type="GO" id="GO:0016740">
    <property type="term" value="F:transferase activity"/>
    <property type="evidence" value="ECO:0007669"/>
    <property type="project" value="UniProtKB-KW"/>
</dbReference>